<evidence type="ECO:0000256" key="2">
    <source>
        <dbReference type="ARBA" id="ARBA00023015"/>
    </source>
</evidence>
<evidence type="ECO:0000259" key="7">
    <source>
        <dbReference type="PROSITE" id="PS50252"/>
    </source>
</evidence>
<sequence length="386" mass="44043">MLDNNNLFQRGTVASSAYASMAAFTAAANMYNSFYPTTATTQNDPVNYFACTEMKREQLDPKVSVKLEGMDLWKSFHSFGTEMIITKNGRRLFPTFRVSVSELDPNKKYMFLLDIVPVDDNRYKYQESAWIVSGKAEPHIYGHYYIHPDSPQCGAQWMKQCVLFNKVKITNNPMQSSNQILINSMHRYIIRLHIVQATDDFSLRTGPLSTFLFDETIFIAVTAYQNDQIKNLKIDNNPFAKGFRELTHGKKNNSKSVKRLQATCASNKLTKYDEKQLLYKNDSSLLSSNSYSPPLHSTTIDSTTSSYINNSIGDHEQNSDAPISNFPSIYQRQFSYNPYQNDPSSVFYNPTYSYLGSSSGSTINFPPYGYYPTSVYSNNNYNAPYF</sequence>
<evidence type="ECO:0000256" key="5">
    <source>
        <dbReference type="ARBA" id="ARBA00023242"/>
    </source>
</evidence>
<evidence type="ECO:0000313" key="10">
    <source>
        <dbReference type="Proteomes" id="UP000663855"/>
    </source>
</evidence>
<dbReference type="InterPro" id="IPR046360">
    <property type="entry name" value="T-box_DNA-bd"/>
</dbReference>
<evidence type="ECO:0000256" key="1">
    <source>
        <dbReference type="ARBA" id="ARBA00004123"/>
    </source>
</evidence>
<dbReference type="GO" id="GO:0005634">
    <property type="term" value="C:nucleus"/>
    <property type="evidence" value="ECO:0007669"/>
    <property type="project" value="UniProtKB-SubCell"/>
</dbReference>
<dbReference type="GO" id="GO:0000978">
    <property type="term" value="F:RNA polymerase II cis-regulatory region sequence-specific DNA binding"/>
    <property type="evidence" value="ECO:0007669"/>
    <property type="project" value="InterPro"/>
</dbReference>
<dbReference type="GO" id="GO:0001708">
    <property type="term" value="P:cell fate specification"/>
    <property type="evidence" value="ECO:0007669"/>
    <property type="project" value="TreeGrafter"/>
</dbReference>
<dbReference type="GO" id="GO:0000981">
    <property type="term" value="F:DNA-binding transcription factor activity, RNA polymerase II-specific"/>
    <property type="evidence" value="ECO:0007669"/>
    <property type="project" value="TreeGrafter"/>
</dbReference>
<dbReference type="AlphaFoldDB" id="A0A814TED5"/>
<evidence type="ECO:0000256" key="3">
    <source>
        <dbReference type="ARBA" id="ARBA00023125"/>
    </source>
</evidence>
<comment type="caution">
    <text evidence="8">The sequence shown here is derived from an EMBL/GenBank/DDBJ whole genome shotgun (WGS) entry which is preliminary data.</text>
</comment>
<dbReference type="FunFam" id="2.60.40.820:FF:000007">
    <property type="entry name" value="T-box transcription factor"/>
    <property type="match status" value="1"/>
</dbReference>
<gene>
    <name evidence="8" type="ORF">CJN711_LOCUS9997</name>
    <name evidence="9" type="ORF">KQP761_LOCUS38868</name>
</gene>
<evidence type="ECO:0000256" key="6">
    <source>
        <dbReference type="PROSITE-ProRule" id="PRU00201"/>
    </source>
</evidence>
<dbReference type="PANTHER" id="PTHR11267">
    <property type="entry name" value="T-BOX PROTEIN-RELATED"/>
    <property type="match status" value="1"/>
</dbReference>
<dbReference type="Pfam" id="PF00907">
    <property type="entry name" value="T-box"/>
    <property type="match status" value="1"/>
</dbReference>
<evidence type="ECO:0000313" key="8">
    <source>
        <dbReference type="EMBL" id="CAF1160618.1"/>
    </source>
</evidence>
<dbReference type="Proteomes" id="UP000663855">
    <property type="component" value="Unassembled WGS sequence"/>
</dbReference>
<dbReference type="PROSITE" id="PS01264">
    <property type="entry name" value="TBOX_2"/>
    <property type="match status" value="1"/>
</dbReference>
<keyword evidence="5 6" id="KW-0539">Nucleus</keyword>
<dbReference type="Gene3D" id="2.60.40.820">
    <property type="entry name" value="Transcription factor, T-box"/>
    <property type="match status" value="1"/>
</dbReference>
<dbReference type="PRINTS" id="PR00937">
    <property type="entry name" value="TBOX"/>
</dbReference>
<dbReference type="EMBL" id="CAJNOW010022123">
    <property type="protein sequence ID" value="CAF1686644.1"/>
    <property type="molecule type" value="Genomic_DNA"/>
</dbReference>
<dbReference type="GO" id="GO:0000785">
    <property type="term" value="C:chromatin"/>
    <property type="evidence" value="ECO:0007669"/>
    <property type="project" value="TreeGrafter"/>
</dbReference>
<organism evidence="8 10">
    <name type="scientific">Rotaria magnacalcarata</name>
    <dbReference type="NCBI Taxonomy" id="392030"/>
    <lineage>
        <taxon>Eukaryota</taxon>
        <taxon>Metazoa</taxon>
        <taxon>Spiralia</taxon>
        <taxon>Gnathifera</taxon>
        <taxon>Rotifera</taxon>
        <taxon>Eurotatoria</taxon>
        <taxon>Bdelloidea</taxon>
        <taxon>Philodinida</taxon>
        <taxon>Philodinidae</taxon>
        <taxon>Rotaria</taxon>
    </lineage>
</organism>
<dbReference type="InterPro" id="IPR008967">
    <property type="entry name" value="p53-like_TF_DNA-bd_sf"/>
</dbReference>
<dbReference type="InterPro" id="IPR001699">
    <property type="entry name" value="TF_T-box"/>
</dbReference>
<dbReference type="InterPro" id="IPR018186">
    <property type="entry name" value="TF_T-box_CS"/>
</dbReference>
<evidence type="ECO:0000256" key="4">
    <source>
        <dbReference type="ARBA" id="ARBA00023163"/>
    </source>
</evidence>
<keyword evidence="3 6" id="KW-0238">DNA-binding</keyword>
<dbReference type="OrthoDB" id="7442607at2759"/>
<accession>A0A814TED5</accession>
<dbReference type="EMBL" id="CAJNOV010004032">
    <property type="protein sequence ID" value="CAF1160618.1"/>
    <property type="molecule type" value="Genomic_DNA"/>
</dbReference>
<name>A0A814TED5_9BILA</name>
<protein>
    <recommendedName>
        <fullName evidence="7">T-box domain-containing protein</fullName>
    </recommendedName>
</protein>
<proteinExistence type="predicted"/>
<dbReference type="SMART" id="SM00425">
    <property type="entry name" value="TBOX"/>
    <property type="match status" value="1"/>
</dbReference>
<dbReference type="InterPro" id="IPR036960">
    <property type="entry name" value="T-box_sf"/>
</dbReference>
<dbReference type="SUPFAM" id="SSF49417">
    <property type="entry name" value="p53-like transcription factors"/>
    <property type="match status" value="1"/>
</dbReference>
<comment type="caution">
    <text evidence="6">Lacks conserved residue(s) required for the propagation of feature annotation.</text>
</comment>
<dbReference type="PROSITE" id="PS50252">
    <property type="entry name" value="TBOX_3"/>
    <property type="match status" value="1"/>
</dbReference>
<comment type="subcellular location">
    <subcellularLocation>
        <location evidence="1 6">Nucleus</location>
    </subcellularLocation>
</comment>
<keyword evidence="2" id="KW-0805">Transcription regulation</keyword>
<evidence type="ECO:0000313" key="9">
    <source>
        <dbReference type="EMBL" id="CAF1686644.1"/>
    </source>
</evidence>
<dbReference type="PANTHER" id="PTHR11267:SF181">
    <property type="entry name" value="OPTOMOTOR-BLIND PROTEIN"/>
    <property type="match status" value="1"/>
</dbReference>
<dbReference type="PROSITE" id="PS01283">
    <property type="entry name" value="TBOX_1"/>
    <property type="match status" value="1"/>
</dbReference>
<dbReference type="GO" id="GO:0045893">
    <property type="term" value="P:positive regulation of DNA-templated transcription"/>
    <property type="evidence" value="ECO:0007669"/>
    <property type="project" value="InterPro"/>
</dbReference>
<feature type="domain" description="T-box" evidence="7">
    <location>
        <begin position="67"/>
        <end position="245"/>
    </location>
</feature>
<dbReference type="Proteomes" id="UP000663834">
    <property type="component" value="Unassembled WGS sequence"/>
</dbReference>
<keyword evidence="4" id="KW-0804">Transcription</keyword>
<reference evidence="8" key="1">
    <citation type="submission" date="2021-02" db="EMBL/GenBank/DDBJ databases">
        <authorList>
            <person name="Nowell W R."/>
        </authorList>
    </citation>
    <scope>NUCLEOTIDE SEQUENCE</scope>
</reference>